<comment type="caution">
    <text evidence="1">The sequence shown here is derived from an EMBL/GenBank/DDBJ whole genome shotgun (WGS) entry which is preliminary data.</text>
</comment>
<dbReference type="Pfam" id="PF20431">
    <property type="entry name" value="E_motif"/>
    <property type="match status" value="1"/>
</dbReference>
<protein>
    <recommendedName>
        <fullName evidence="3">Pentatricopeptide repeat-containing protein</fullName>
    </recommendedName>
</protein>
<dbReference type="GO" id="GO:0009451">
    <property type="term" value="P:RNA modification"/>
    <property type="evidence" value="ECO:0007669"/>
    <property type="project" value="InterPro"/>
</dbReference>
<name>A0A835H6A1_9MAGN</name>
<dbReference type="InterPro" id="IPR046848">
    <property type="entry name" value="E_motif"/>
</dbReference>
<proteinExistence type="predicted"/>
<evidence type="ECO:0000313" key="1">
    <source>
        <dbReference type="EMBL" id="KAF9594320.1"/>
    </source>
</evidence>
<accession>A0A835H6A1</accession>
<gene>
    <name evidence="1" type="ORF">IFM89_030449</name>
</gene>
<dbReference type="AlphaFoldDB" id="A0A835H6A1"/>
<dbReference type="Proteomes" id="UP000631114">
    <property type="component" value="Unassembled WGS sequence"/>
</dbReference>
<dbReference type="EMBL" id="JADFTS010000008">
    <property type="protein sequence ID" value="KAF9594320.1"/>
    <property type="molecule type" value="Genomic_DNA"/>
</dbReference>
<dbReference type="InterPro" id="IPR046960">
    <property type="entry name" value="PPR_At4g14850-like_plant"/>
</dbReference>
<dbReference type="OrthoDB" id="724816at2759"/>
<evidence type="ECO:0008006" key="3">
    <source>
        <dbReference type="Google" id="ProtNLM"/>
    </source>
</evidence>
<dbReference type="PANTHER" id="PTHR47926">
    <property type="entry name" value="PENTATRICOPEPTIDE REPEAT-CONTAINING PROTEIN"/>
    <property type="match status" value="1"/>
</dbReference>
<dbReference type="InterPro" id="IPR011990">
    <property type="entry name" value="TPR-like_helical_dom_sf"/>
</dbReference>
<keyword evidence="2" id="KW-1185">Reference proteome</keyword>
<dbReference type="GO" id="GO:0003723">
    <property type="term" value="F:RNA binding"/>
    <property type="evidence" value="ECO:0007669"/>
    <property type="project" value="InterPro"/>
</dbReference>
<sequence length="188" mass="21243">MISGYSHHGLGRKALLVFYGMLATSEVPNYMTFIGVLSACAHLGLVDDDGFYYLNQLMKEKGVEPGLEHYTCIIGLLGKQVVEIILKLDPDDVGTYVMLSNMYTKARKWDGVANVRKFMRGREIKKEPGVSWIQVKNNTHVFVSEDKNHKESIQIHEKLAELLSQIKLLGYVPDIATALHDMDDEQNE</sequence>
<organism evidence="1 2">
    <name type="scientific">Coptis chinensis</name>
    <dbReference type="NCBI Taxonomy" id="261450"/>
    <lineage>
        <taxon>Eukaryota</taxon>
        <taxon>Viridiplantae</taxon>
        <taxon>Streptophyta</taxon>
        <taxon>Embryophyta</taxon>
        <taxon>Tracheophyta</taxon>
        <taxon>Spermatophyta</taxon>
        <taxon>Magnoliopsida</taxon>
        <taxon>Ranunculales</taxon>
        <taxon>Ranunculaceae</taxon>
        <taxon>Coptidoideae</taxon>
        <taxon>Coptis</taxon>
    </lineage>
</organism>
<evidence type="ECO:0000313" key="2">
    <source>
        <dbReference type="Proteomes" id="UP000631114"/>
    </source>
</evidence>
<reference evidence="1 2" key="1">
    <citation type="submission" date="2020-10" db="EMBL/GenBank/DDBJ databases">
        <title>The Coptis chinensis genome and diversification of protoberbering-type alkaloids.</title>
        <authorList>
            <person name="Wang B."/>
            <person name="Shu S."/>
            <person name="Song C."/>
            <person name="Liu Y."/>
        </authorList>
    </citation>
    <scope>NUCLEOTIDE SEQUENCE [LARGE SCALE GENOMIC DNA]</scope>
    <source>
        <strain evidence="1">HL-2020</strain>
        <tissue evidence="1">Leaf</tissue>
    </source>
</reference>
<dbReference type="PANTHER" id="PTHR47926:SF385">
    <property type="entry name" value="DYW DOMAIN-CONTAINING PROTEIN"/>
    <property type="match status" value="1"/>
</dbReference>
<dbReference type="Gene3D" id="1.25.40.10">
    <property type="entry name" value="Tetratricopeptide repeat domain"/>
    <property type="match status" value="1"/>
</dbReference>